<reference evidence="7" key="1">
    <citation type="journal article" date="2019" name="Genome Biol. Evol.">
        <title>Nephromyces represents a diverse and novel lineage of the Apicomplexa that has retained apicoplasts.</title>
        <authorList>
            <person name="Munoz-Gomez S.A."/>
            <person name="Durnin K."/>
            <person name="Eme L."/>
            <person name="Paight C."/>
            <person name="Lane C.E."/>
            <person name="Saffo M.B."/>
            <person name="Slamovits C.H."/>
        </authorList>
    </citation>
    <scope>NUCLEOTIDE SEQUENCE</scope>
    <source>
        <strain evidence="7">654</strain>
    </source>
</reference>
<evidence type="ECO:0000256" key="4">
    <source>
        <dbReference type="RuleBase" id="RU003978"/>
    </source>
</evidence>
<dbReference type="SUPFAM" id="SSF54747">
    <property type="entry name" value="Ribosomal L11/L12e N-terminal domain"/>
    <property type="match status" value="1"/>
</dbReference>
<dbReference type="InterPro" id="IPR000911">
    <property type="entry name" value="Ribosomal_uL11"/>
</dbReference>
<sequence>MVRQSFMTIKLHLPAANLTPNSFLGSILGPHGINISNFCKEFNDRTQFYNNFIISSKVLIYKNKTYNLILKTPTTVSLILFFLKLKKGSSTPNTNIIGNLTYDILTKIIKIKVSDFPLLSINKIKKIICNTAQSIGVSYDKNILLIQN</sequence>
<evidence type="ECO:0000313" key="7">
    <source>
        <dbReference type="EMBL" id="QEM01729.1"/>
    </source>
</evidence>
<feature type="domain" description="Large ribosomal subunit protein uL11 C-terminal" evidence="5">
    <location>
        <begin position="71"/>
        <end position="137"/>
    </location>
</feature>
<dbReference type="Gene3D" id="3.30.1550.10">
    <property type="entry name" value="Ribosomal protein L11/L12, N-terminal domain"/>
    <property type="match status" value="1"/>
</dbReference>
<comment type="similarity">
    <text evidence="1 4">Belongs to the universal ribosomal protein uL11 family.</text>
</comment>
<dbReference type="Gene3D" id="1.10.10.250">
    <property type="entry name" value="Ribosomal protein L11, C-terminal domain"/>
    <property type="match status" value="1"/>
</dbReference>
<dbReference type="CDD" id="cd00349">
    <property type="entry name" value="Ribosomal_L11"/>
    <property type="match status" value="1"/>
</dbReference>
<protein>
    <submittedName>
        <fullName evidence="7">50S ribosomal protein L11</fullName>
    </submittedName>
</protein>
<evidence type="ECO:0000256" key="3">
    <source>
        <dbReference type="ARBA" id="ARBA00023274"/>
    </source>
</evidence>
<dbReference type="InterPro" id="IPR036796">
    <property type="entry name" value="Ribosomal_uL11_N_sf"/>
</dbReference>
<dbReference type="GO" id="GO:0005762">
    <property type="term" value="C:mitochondrial large ribosomal subunit"/>
    <property type="evidence" value="ECO:0007669"/>
    <property type="project" value="TreeGrafter"/>
</dbReference>
<keyword evidence="2 4" id="KW-0689">Ribosomal protein</keyword>
<dbReference type="PANTHER" id="PTHR11661:SF1">
    <property type="entry name" value="LARGE RIBOSOMAL SUBUNIT PROTEIN UL11M"/>
    <property type="match status" value="1"/>
</dbReference>
<evidence type="ECO:0000259" key="5">
    <source>
        <dbReference type="Pfam" id="PF00298"/>
    </source>
</evidence>
<dbReference type="PANTHER" id="PTHR11661">
    <property type="entry name" value="60S RIBOSOMAL PROTEIN L12"/>
    <property type="match status" value="1"/>
</dbReference>
<name>A0A5C1H8B8_9APIC</name>
<keyword evidence="3 4" id="KW-0687">Ribonucleoprotein</keyword>
<dbReference type="SUPFAM" id="SSF46906">
    <property type="entry name" value="Ribosomal protein L11, C-terminal domain"/>
    <property type="match status" value="1"/>
</dbReference>
<feature type="domain" description="Large ribosomal subunit protein uL11 N-terminal" evidence="6">
    <location>
        <begin position="9"/>
        <end position="66"/>
    </location>
</feature>
<dbReference type="Pfam" id="PF03946">
    <property type="entry name" value="Ribosomal_L11_N"/>
    <property type="match status" value="1"/>
</dbReference>
<dbReference type="HAMAP" id="MF_00736">
    <property type="entry name" value="Ribosomal_uL11"/>
    <property type="match status" value="1"/>
</dbReference>
<evidence type="ECO:0000259" key="6">
    <source>
        <dbReference type="Pfam" id="PF03946"/>
    </source>
</evidence>
<dbReference type="Pfam" id="PF00298">
    <property type="entry name" value="Ribosomal_L11"/>
    <property type="match status" value="1"/>
</dbReference>
<dbReference type="AlphaFoldDB" id="A0A5C1H8B8"/>
<dbReference type="InterPro" id="IPR020783">
    <property type="entry name" value="Ribosomal_uL11_C"/>
</dbReference>
<dbReference type="GO" id="GO:0070180">
    <property type="term" value="F:large ribosomal subunit rRNA binding"/>
    <property type="evidence" value="ECO:0007669"/>
    <property type="project" value="TreeGrafter"/>
</dbReference>
<gene>
    <name evidence="7" type="primary">rpl11</name>
</gene>
<proteinExistence type="inferred from homology"/>
<dbReference type="EMBL" id="MK573205">
    <property type="protein sequence ID" value="QEM01729.1"/>
    <property type="molecule type" value="Genomic_DNA"/>
</dbReference>
<dbReference type="GO" id="GO:0003735">
    <property type="term" value="F:structural constituent of ribosome"/>
    <property type="evidence" value="ECO:0007669"/>
    <property type="project" value="InterPro"/>
</dbReference>
<dbReference type="SMART" id="SM00649">
    <property type="entry name" value="RL11"/>
    <property type="match status" value="1"/>
</dbReference>
<evidence type="ECO:0000256" key="1">
    <source>
        <dbReference type="ARBA" id="ARBA00010537"/>
    </source>
</evidence>
<evidence type="ECO:0000256" key="2">
    <source>
        <dbReference type="ARBA" id="ARBA00022980"/>
    </source>
</evidence>
<dbReference type="InterPro" id="IPR020784">
    <property type="entry name" value="Ribosomal_uL11_N"/>
</dbReference>
<accession>A0A5C1H8B8</accession>
<dbReference type="InterPro" id="IPR036769">
    <property type="entry name" value="Ribosomal_uL11_C_sf"/>
</dbReference>
<dbReference type="GO" id="GO:0006412">
    <property type="term" value="P:translation"/>
    <property type="evidence" value="ECO:0007669"/>
    <property type="project" value="InterPro"/>
</dbReference>
<organism evidence="7">
    <name type="scientific">Nephromyces sp. ex Molgula occidentalis</name>
    <dbReference type="NCBI Taxonomy" id="2544991"/>
    <lineage>
        <taxon>Eukaryota</taxon>
        <taxon>Sar</taxon>
        <taxon>Alveolata</taxon>
        <taxon>Apicomplexa</taxon>
        <taxon>Aconoidasida</taxon>
        <taxon>Nephromycida</taxon>
        <taxon>Nephromyces</taxon>
    </lineage>
</organism>